<evidence type="ECO:0000313" key="2">
    <source>
        <dbReference type="EMBL" id="KAF2268119.1"/>
    </source>
</evidence>
<organism evidence="2 3">
    <name type="scientific">Lojkania enalia</name>
    <dbReference type="NCBI Taxonomy" id="147567"/>
    <lineage>
        <taxon>Eukaryota</taxon>
        <taxon>Fungi</taxon>
        <taxon>Dikarya</taxon>
        <taxon>Ascomycota</taxon>
        <taxon>Pezizomycotina</taxon>
        <taxon>Dothideomycetes</taxon>
        <taxon>Pleosporomycetidae</taxon>
        <taxon>Pleosporales</taxon>
        <taxon>Pleosporales incertae sedis</taxon>
        <taxon>Lojkania</taxon>
    </lineage>
</organism>
<dbReference type="Proteomes" id="UP000800093">
    <property type="component" value="Unassembled WGS sequence"/>
</dbReference>
<dbReference type="Gene3D" id="1.10.10.60">
    <property type="entry name" value="Homeodomain-like"/>
    <property type="match status" value="1"/>
</dbReference>
<dbReference type="AlphaFoldDB" id="A0A9P4KFC5"/>
<sequence>MRSAPLSDADQSIILDKATTLLNMEWLMAHASSPYAAFEEVQHLAAVTGQSPHQVRTCLNNLRARTKIRDDPCAQEDTAVKLLGNADFDALIWHDETSQNNGLTDTLASIVPSDMFQTLESLESNQTTFVTDYADLPSPDETSNVQLPYPSVPDYKKPFKRKGKRQYASRSMHTSGQPFGQTSSEDSGDPSPDVHNFHIIQWTCMPGGYLIEDVSCAFCSELFPENSHFEKHNISKCILKDHRERTFGRKDLLKQHVQQVHLVDVDATQSRAFQVPNAWARDVDTAESDPQSLWCGFCKANFDSTKKRMEHVAGHFRDGANMDQWHSGFLRPAH</sequence>
<protein>
    <recommendedName>
        <fullName evidence="4">C2H2-type domain-containing protein</fullName>
    </recommendedName>
</protein>
<dbReference type="EMBL" id="ML986588">
    <property type="protein sequence ID" value="KAF2268119.1"/>
    <property type="molecule type" value="Genomic_DNA"/>
</dbReference>
<feature type="region of interest" description="Disordered" evidence="1">
    <location>
        <begin position="136"/>
        <end position="192"/>
    </location>
</feature>
<name>A0A9P4KFC5_9PLEO</name>
<comment type="caution">
    <text evidence="2">The sequence shown here is derived from an EMBL/GenBank/DDBJ whole genome shotgun (WGS) entry which is preliminary data.</text>
</comment>
<evidence type="ECO:0000313" key="3">
    <source>
        <dbReference type="Proteomes" id="UP000800093"/>
    </source>
</evidence>
<accession>A0A9P4KFC5</accession>
<feature type="compositionally biased region" description="Polar residues" evidence="1">
    <location>
        <begin position="168"/>
        <end position="185"/>
    </location>
</feature>
<evidence type="ECO:0000256" key="1">
    <source>
        <dbReference type="SAM" id="MobiDB-lite"/>
    </source>
</evidence>
<evidence type="ECO:0008006" key="4">
    <source>
        <dbReference type="Google" id="ProtNLM"/>
    </source>
</evidence>
<dbReference type="OrthoDB" id="10056939at2759"/>
<reference evidence="3" key="1">
    <citation type="journal article" date="2020" name="Stud. Mycol.">
        <title>101 Dothideomycetes genomes: A test case for predicting lifestyles and emergence of pathogens.</title>
        <authorList>
            <person name="Haridas S."/>
            <person name="Albert R."/>
            <person name="Binder M."/>
            <person name="Bloem J."/>
            <person name="LaButti K."/>
            <person name="Salamov A."/>
            <person name="Andreopoulos B."/>
            <person name="Baker S."/>
            <person name="Barry K."/>
            <person name="Bills G."/>
            <person name="Bluhm B."/>
            <person name="Cannon C."/>
            <person name="Castanera R."/>
            <person name="Culley D."/>
            <person name="Daum C."/>
            <person name="Ezra D."/>
            <person name="Gonzalez J."/>
            <person name="Henrissat B."/>
            <person name="Kuo A."/>
            <person name="Liang C."/>
            <person name="Lipzen A."/>
            <person name="Lutzoni F."/>
            <person name="Magnuson J."/>
            <person name="Mondo S."/>
            <person name="Nolan M."/>
            <person name="Ohm R."/>
            <person name="Pangilinan J."/>
            <person name="Park H.-J."/>
            <person name="Ramirez L."/>
            <person name="Alfaro M."/>
            <person name="Sun H."/>
            <person name="Tritt A."/>
            <person name="Yoshinaga Y."/>
            <person name="Zwiers L.-H."/>
            <person name="Turgeon B."/>
            <person name="Goodwin S."/>
            <person name="Spatafora J."/>
            <person name="Crous P."/>
            <person name="Grigoriev I."/>
        </authorList>
    </citation>
    <scope>NUCLEOTIDE SEQUENCE [LARGE SCALE GENOMIC DNA]</scope>
    <source>
        <strain evidence="3">CBS 304.66</strain>
    </source>
</reference>
<keyword evidence="3" id="KW-1185">Reference proteome</keyword>
<feature type="compositionally biased region" description="Basic residues" evidence="1">
    <location>
        <begin position="158"/>
        <end position="167"/>
    </location>
</feature>
<gene>
    <name evidence="2" type="ORF">CC78DRAFT_590418</name>
</gene>
<proteinExistence type="predicted"/>